<dbReference type="CDD" id="cd15801">
    <property type="entry name" value="PMEI-like_1"/>
    <property type="match status" value="1"/>
</dbReference>
<protein>
    <recommendedName>
        <fullName evidence="6">SWIM-type domain-containing protein</fullName>
    </recommendedName>
</protein>
<dbReference type="NCBIfam" id="TIGR01614">
    <property type="entry name" value="PME_inhib"/>
    <property type="match status" value="1"/>
</dbReference>
<accession>A0A5C7I1J4</accession>
<dbReference type="PANTHER" id="PTHR31973">
    <property type="entry name" value="POLYPROTEIN, PUTATIVE-RELATED"/>
    <property type="match status" value="1"/>
</dbReference>
<dbReference type="SMART" id="SM00575">
    <property type="entry name" value="ZnF_PMZ"/>
    <property type="match status" value="1"/>
</dbReference>
<dbReference type="Pfam" id="PF04434">
    <property type="entry name" value="SWIM"/>
    <property type="match status" value="1"/>
</dbReference>
<keyword evidence="1" id="KW-0479">Metal-binding</keyword>
<dbReference type="OrthoDB" id="841681at2759"/>
<dbReference type="PANTHER" id="PTHR31973:SF195">
    <property type="entry name" value="MUDR FAMILY TRANSPOSASE"/>
    <property type="match status" value="1"/>
</dbReference>
<dbReference type="InterPro" id="IPR006564">
    <property type="entry name" value="Znf_PMZ"/>
</dbReference>
<dbReference type="GO" id="GO:0008270">
    <property type="term" value="F:zinc ion binding"/>
    <property type="evidence" value="ECO:0007669"/>
    <property type="project" value="UniProtKB-KW"/>
</dbReference>
<name>A0A5C7I1J4_9ROSI</name>
<evidence type="ECO:0000313" key="8">
    <source>
        <dbReference type="Proteomes" id="UP000323000"/>
    </source>
</evidence>
<sequence length="721" mass="80821">MTLCLITLQSNAQKASSGVNLIDKVCQQSDKKDLCISSLKSIPDGPKSKDLTGLELVAIKVASEHAQDTWGKINKLLNDSTLEPTVQQNLADCSDQYLDAVEQLEASIAALLANAYSDVRDWVEAAISDASLCEKAMQQHISKSAEIYSRSNTVVSMLNNILVINKQLAGKFMADLRLLISHGGQWCGQNYKGRDSKLAFVPRGLTYDGLIKMVEDIIMFDSSSFNIEVRAILSTSGRRTIVHIKNDRDVSFLMQEESVIPEAYFKSVCGRNTMGGSMSSAQGVELTLTIPIILEKTSRESDRNDIDGAIGSDNDNDDDDEDGGSPTEFEANTDHRLDNLDEQYPFTEDEAFCDFNGKEDNREGLNYGSPNFDGEGDSSGESDASDHCHASGDDDPVGITTTQRGSSTVPRPWIILGSKQYLFQTINHESSTIDGRFYKGKIFSSKKELKRELQLLGLKQHFEIRIRRSSKGRFQATYKEDNCSFKVHARKLDEGEYWEIRKFDKEHNCTIEGFQGWFRQTNSSLIGELVSPKLRVNGIALKHKEIMTDTQMHYSLQIQYTKAWRAKEHAESIVFGPTTFTDSLHTQLTPWATKFLTERNKDSTLYTVRPIDWNEFEVKDGGKDGIVNLVDMTCTCRGFEIDLLPCAHVLAALRACKRLFIDFCSHYYKKSSLVEAYAGVIKPIGHMSEWEIPDEISSLVVHPSLWISQVGWSCKIRKPST</sequence>
<evidence type="ECO:0000256" key="1">
    <source>
        <dbReference type="ARBA" id="ARBA00022723"/>
    </source>
</evidence>
<dbReference type="SUPFAM" id="SSF101148">
    <property type="entry name" value="Plant invertase/pectin methylesterase inhibitor"/>
    <property type="match status" value="1"/>
</dbReference>
<feature type="compositionally biased region" description="Polar residues" evidence="5">
    <location>
        <begin position="399"/>
        <end position="409"/>
    </location>
</feature>
<dbReference type="InterPro" id="IPR035513">
    <property type="entry name" value="Invertase/methylesterase_inhib"/>
</dbReference>
<organism evidence="7 8">
    <name type="scientific">Acer yangbiense</name>
    <dbReference type="NCBI Taxonomy" id="1000413"/>
    <lineage>
        <taxon>Eukaryota</taxon>
        <taxon>Viridiplantae</taxon>
        <taxon>Streptophyta</taxon>
        <taxon>Embryophyta</taxon>
        <taxon>Tracheophyta</taxon>
        <taxon>Spermatophyta</taxon>
        <taxon>Magnoliopsida</taxon>
        <taxon>eudicotyledons</taxon>
        <taxon>Gunneridae</taxon>
        <taxon>Pentapetalae</taxon>
        <taxon>rosids</taxon>
        <taxon>malvids</taxon>
        <taxon>Sapindales</taxon>
        <taxon>Sapindaceae</taxon>
        <taxon>Hippocastanoideae</taxon>
        <taxon>Acereae</taxon>
        <taxon>Acer</taxon>
    </lineage>
</organism>
<evidence type="ECO:0000256" key="3">
    <source>
        <dbReference type="ARBA" id="ARBA00022833"/>
    </source>
</evidence>
<dbReference type="AlphaFoldDB" id="A0A5C7I1J4"/>
<evidence type="ECO:0000313" key="7">
    <source>
        <dbReference type="EMBL" id="TXG63393.1"/>
    </source>
</evidence>
<keyword evidence="2 4" id="KW-0863">Zinc-finger</keyword>
<feature type="region of interest" description="Disordered" evidence="5">
    <location>
        <begin position="299"/>
        <end position="338"/>
    </location>
</feature>
<reference evidence="8" key="1">
    <citation type="journal article" date="2019" name="Gigascience">
        <title>De novo genome assembly of the endangered Acer yangbiense, a plant species with extremely small populations endemic to Yunnan Province, China.</title>
        <authorList>
            <person name="Yang J."/>
            <person name="Wariss H.M."/>
            <person name="Tao L."/>
            <person name="Zhang R."/>
            <person name="Yun Q."/>
            <person name="Hollingsworth P."/>
            <person name="Dao Z."/>
            <person name="Luo G."/>
            <person name="Guo H."/>
            <person name="Ma Y."/>
            <person name="Sun W."/>
        </authorList>
    </citation>
    <scope>NUCLEOTIDE SEQUENCE [LARGE SCALE GENOMIC DNA]</scope>
    <source>
        <strain evidence="8">cv. Malutang</strain>
    </source>
</reference>
<dbReference type="InterPro" id="IPR004332">
    <property type="entry name" value="Transposase_MuDR"/>
</dbReference>
<dbReference type="Pfam" id="PF03108">
    <property type="entry name" value="DBD_Tnp_Mut"/>
    <property type="match status" value="1"/>
</dbReference>
<comment type="caution">
    <text evidence="7">The sequence shown here is derived from an EMBL/GenBank/DDBJ whole genome shotgun (WGS) entry which is preliminary data.</text>
</comment>
<feature type="domain" description="SWIM-type" evidence="6">
    <location>
        <begin position="616"/>
        <end position="657"/>
    </location>
</feature>
<evidence type="ECO:0000256" key="5">
    <source>
        <dbReference type="SAM" id="MobiDB-lite"/>
    </source>
</evidence>
<evidence type="ECO:0000259" key="6">
    <source>
        <dbReference type="PROSITE" id="PS50966"/>
    </source>
</evidence>
<dbReference type="InterPro" id="IPR006501">
    <property type="entry name" value="Pectinesterase_inhib_dom"/>
</dbReference>
<dbReference type="SMART" id="SM00856">
    <property type="entry name" value="PMEI"/>
    <property type="match status" value="1"/>
</dbReference>
<dbReference type="EMBL" id="VAHF01000004">
    <property type="protein sequence ID" value="TXG63393.1"/>
    <property type="molecule type" value="Genomic_DNA"/>
</dbReference>
<keyword evidence="3" id="KW-0862">Zinc</keyword>
<dbReference type="Proteomes" id="UP000323000">
    <property type="component" value="Chromosome 4"/>
</dbReference>
<dbReference type="InterPro" id="IPR007527">
    <property type="entry name" value="Znf_SWIM"/>
</dbReference>
<dbReference type="GO" id="GO:0004857">
    <property type="term" value="F:enzyme inhibitor activity"/>
    <property type="evidence" value="ECO:0007669"/>
    <property type="project" value="InterPro"/>
</dbReference>
<feature type="region of interest" description="Disordered" evidence="5">
    <location>
        <begin position="355"/>
        <end position="409"/>
    </location>
</feature>
<keyword evidence="8" id="KW-1185">Reference proteome</keyword>
<evidence type="ECO:0000256" key="2">
    <source>
        <dbReference type="ARBA" id="ARBA00022771"/>
    </source>
</evidence>
<proteinExistence type="predicted"/>
<gene>
    <name evidence="7" type="ORF">EZV62_010387</name>
</gene>
<dbReference type="Gene3D" id="1.20.140.40">
    <property type="entry name" value="Invertase/pectin methylesterase inhibitor family protein"/>
    <property type="match status" value="1"/>
</dbReference>
<dbReference type="PROSITE" id="PS50966">
    <property type="entry name" value="ZF_SWIM"/>
    <property type="match status" value="1"/>
</dbReference>
<dbReference type="Pfam" id="PF04043">
    <property type="entry name" value="PMEI"/>
    <property type="match status" value="1"/>
</dbReference>
<evidence type="ECO:0000256" key="4">
    <source>
        <dbReference type="PROSITE-ProRule" id="PRU00325"/>
    </source>
</evidence>
<feature type="compositionally biased region" description="Acidic residues" evidence="5">
    <location>
        <begin position="314"/>
        <end position="323"/>
    </location>
</feature>